<dbReference type="Proteomes" id="UP001597083">
    <property type="component" value="Unassembled WGS sequence"/>
</dbReference>
<reference evidence="2" key="1">
    <citation type="journal article" date="2019" name="Int. J. Syst. Evol. Microbiol.">
        <title>The Global Catalogue of Microorganisms (GCM) 10K type strain sequencing project: providing services to taxonomists for standard genome sequencing and annotation.</title>
        <authorList>
            <consortium name="The Broad Institute Genomics Platform"/>
            <consortium name="The Broad Institute Genome Sequencing Center for Infectious Disease"/>
            <person name="Wu L."/>
            <person name="Ma J."/>
        </authorList>
    </citation>
    <scope>NUCLEOTIDE SEQUENCE [LARGE SCALE GENOMIC DNA]</scope>
    <source>
        <strain evidence="2">JCM 31696</strain>
    </source>
</reference>
<gene>
    <name evidence="1" type="ORF">ACFQ07_20395</name>
</gene>
<protein>
    <submittedName>
        <fullName evidence="1">Uncharacterized protein</fullName>
    </submittedName>
</protein>
<evidence type="ECO:0000313" key="1">
    <source>
        <dbReference type="EMBL" id="MFD0854609.1"/>
    </source>
</evidence>
<name>A0ABW3CJ84_9ACTN</name>
<evidence type="ECO:0000313" key="2">
    <source>
        <dbReference type="Proteomes" id="UP001597083"/>
    </source>
</evidence>
<keyword evidence="2" id="KW-1185">Reference proteome</keyword>
<sequence length="168" mass="18289">MAYRLTLFCKGVGEETGAGAMDRLLDVLLENGPPLFGEDAGLPPGEPWGVQREGVMWLASQIHEIDQRRLVTATPDGRLTADFLHLELRAGVRFIAEDVIAVDPDDEHGVWGSDLIAIITLSGDRPDWPLTDRIWTALEGFGSVVPWDEMSGFELAAATRRPLGGNAP</sequence>
<accession>A0ABW3CJ84</accession>
<proteinExistence type="predicted"/>
<comment type="caution">
    <text evidence="1">The sequence shown here is derived from an EMBL/GenBank/DDBJ whole genome shotgun (WGS) entry which is preliminary data.</text>
</comment>
<organism evidence="1 2">
    <name type="scientific">Actinomadura adrarensis</name>
    <dbReference type="NCBI Taxonomy" id="1819600"/>
    <lineage>
        <taxon>Bacteria</taxon>
        <taxon>Bacillati</taxon>
        <taxon>Actinomycetota</taxon>
        <taxon>Actinomycetes</taxon>
        <taxon>Streptosporangiales</taxon>
        <taxon>Thermomonosporaceae</taxon>
        <taxon>Actinomadura</taxon>
    </lineage>
</organism>
<dbReference type="EMBL" id="JBHTIR010003060">
    <property type="protein sequence ID" value="MFD0854609.1"/>
    <property type="molecule type" value="Genomic_DNA"/>
</dbReference>